<accession>A0AAD7YRK6</accession>
<dbReference type="EMBL" id="JARGEI010000011">
    <property type="protein sequence ID" value="KAJ8724138.1"/>
    <property type="molecule type" value="Genomic_DNA"/>
</dbReference>
<sequence>MGKNNKKGPKANVFKVAGAKSLKKTKAKAVNLGLKNIKQKVQDIDKEFVEINKKPKAPQHKNAPAVIKVPPKVKKSQKPVSKEDVAKTAEDMVKMDL</sequence>
<reference evidence="2" key="1">
    <citation type="submission" date="2023-03" db="EMBL/GenBank/DDBJ databases">
        <title>Chromosome-level genomes of two armyworms, Mythimna separata and Mythimna loreyi, provide insights into the biosynthesis and reception of sex pheromones.</title>
        <authorList>
            <person name="Zhao H."/>
        </authorList>
    </citation>
    <scope>NUCLEOTIDE SEQUENCE</scope>
    <source>
        <strain evidence="2">BeijingLab</strain>
        <tissue evidence="2">Pupa</tissue>
    </source>
</reference>
<proteinExistence type="predicted"/>
<organism evidence="2 3">
    <name type="scientific">Mythimna separata</name>
    <name type="common">Oriental armyworm</name>
    <name type="synonym">Pseudaletia separata</name>
    <dbReference type="NCBI Taxonomy" id="271217"/>
    <lineage>
        <taxon>Eukaryota</taxon>
        <taxon>Metazoa</taxon>
        <taxon>Ecdysozoa</taxon>
        <taxon>Arthropoda</taxon>
        <taxon>Hexapoda</taxon>
        <taxon>Insecta</taxon>
        <taxon>Pterygota</taxon>
        <taxon>Neoptera</taxon>
        <taxon>Endopterygota</taxon>
        <taxon>Lepidoptera</taxon>
        <taxon>Glossata</taxon>
        <taxon>Ditrysia</taxon>
        <taxon>Noctuoidea</taxon>
        <taxon>Noctuidae</taxon>
        <taxon>Noctuinae</taxon>
        <taxon>Hadenini</taxon>
        <taxon>Mythimna</taxon>
    </lineage>
</organism>
<dbReference type="AlphaFoldDB" id="A0AAD7YRK6"/>
<dbReference type="InterPro" id="IPR031389">
    <property type="entry name" value="RBIS"/>
</dbReference>
<evidence type="ECO:0000256" key="1">
    <source>
        <dbReference type="SAM" id="MobiDB-lite"/>
    </source>
</evidence>
<feature type="compositionally biased region" description="Basic and acidic residues" evidence="1">
    <location>
        <begin position="80"/>
        <end position="97"/>
    </location>
</feature>
<dbReference type="Pfam" id="PF15679">
    <property type="entry name" value="DUF4665"/>
    <property type="match status" value="1"/>
</dbReference>
<protein>
    <submittedName>
        <fullName evidence="2">Uncharacterized protein</fullName>
    </submittedName>
</protein>
<dbReference type="GO" id="GO:0042254">
    <property type="term" value="P:ribosome biogenesis"/>
    <property type="evidence" value="ECO:0007669"/>
    <property type="project" value="InterPro"/>
</dbReference>
<name>A0AAD7YRK6_MYTSE</name>
<comment type="caution">
    <text evidence="2">The sequence shown here is derived from an EMBL/GenBank/DDBJ whole genome shotgun (WGS) entry which is preliminary data.</text>
</comment>
<dbReference type="Proteomes" id="UP001231518">
    <property type="component" value="Chromosome 20"/>
</dbReference>
<evidence type="ECO:0000313" key="3">
    <source>
        <dbReference type="Proteomes" id="UP001231518"/>
    </source>
</evidence>
<evidence type="ECO:0000313" key="2">
    <source>
        <dbReference type="EMBL" id="KAJ8724138.1"/>
    </source>
</evidence>
<keyword evidence="3" id="KW-1185">Reference proteome</keyword>
<gene>
    <name evidence="2" type="ORF">PYW07_008118</name>
</gene>
<feature type="region of interest" description="Disordered" evidence="1">
    <location>
        <begin position="71"/>
        <end position="97"/>
    </location>
</feature>